<dbReference type="AlphaFoldDB" id="A0A7C2XGV7"/>
<feature type="domain" description="NAD-dependent epimerase/dehydratase" evidence="1">
    <location>
        <begin position="3"/>
        <end position="34"/>
    </location>
</feature>
<evidence type="ECO:0000259" key="1">
    <source>
        <dbReference type="Pfam" id="PF01370"/>
    </source>
</evidence>
<sequence length="44" mass="4601">MRILVTGATGLVGGALLSHLFDSGHEVRAALRGDGQCRTRGHVD</sequence>
<dbReference type="EMBL" id="DSDS01000162">
    <property type="protein sequence ID" value="HET98489.1"/>
    <property type="molecule type" value="Genomic_DNA"/>
</dbReference>
<dbReference type="SUPFAM" id="SSF51735">
    <property type="entry name" value="NAD(P)-binding Rossmann-fold domains"/>
    <property type="match status" value="1"/>
</dbReference>
<organism evidence="2">
    <name type="scientific">Desulfurivibrio alkaliphilus</name>
    <dbReference type="NCBI Taxonomy" id="427923"/>
    <lineage>
        <taxon>Bacteria</taxon>
        <taxon>Pseudomonadati</taxon>
        <taxon>Thermodesulfobacteriota</taxon>
        <taxon>Desulfobulbia</taxon>
        <taxon>Desulfobulbales</taxon>
        <taxon>Desulfobulbaceae</taxon>
        <taxon>Desulfurivibrio</taxon>
    </lineage>
</organism>
<protein>
    <submittedName>
        <fullName evidence="2">SDR family oxidoreductase</fullName>
    </submittedName>
</protein>
<dbReference type="InterPro" id="IPR036291">
    <property type="entry name" value="NAD(P)-bd_dom_sf"/>
</dbReference>
<name>A0A7C2XGV7_9BACT</name>
<accession>A0A7C2XGV7</accession>
<evidence type="ECO:0000313" key="2">
    <source>
        <dbReference type="EMBL" id="HET98489.1"/>
    </source>
</evidence>
<dbReference type="Proteomes" id="UP000885986">
    <property type="component" value="Unassembled WGS sequence"/>
</dbReference>
<gene>
    <name evidence="2" type="ORF">ENN98_07355</name>
</gene>
<dbReference type="InterPro" id="IPR001509">
    <property type="entry name" value="Epimerase_deHydtase"/>
</dbReference>
<dbReference type="Gene3D" id="3.40.50.720">
    <property type="entry name" value="NAD(P)-binding Rossmann-like Domain"/>
    <property type="match status" value="1"/>
</dbReference>
<reference evidence="2" key="1">
    <citation type="journal article" date="2020" name="mSystems">
        <title>Genome- and Community-Level Interaction Insights into Carbon Utilization and Element Cycling Functions of Hydrothermarchaeota in Hydrothermal Sediment.</title>
        <authorList>
            <person name="Zhou Z."/>
            <person name="Liu Y."/>
            <person name="Xu W."/>
            <person name="Pan J."/>
            <person name="Luo Z.H."/>
            <person name="Li M."/>
        </authorList>
    </citation>
    <scope>NUCLEOTIDE SEQUENCE [LARGE SCALE GENOMIC DNA]</scope>
    <source>
        <strain evidence="2">SpSt-1224</strain>
    </source>
</reference>
<proteinExistence type="predicted"/>
<comment type="caution">
    <text evidence="2">The sequence shown here is derived from an EMBL/GenBank/DDBJ whole genome shotgun (WGS) entry which is preliminary data.</text>
</comment>
<dbReference type="Pfam" id="PF01370">
    <property type="entry name" value="Epimerase"/>
    <property type="match status" value="1"/>
</dbReference>